<dbReference type="EMBL" id="QASA01000001">
    <property type="protein sequence ID" value="RDC64119.1"/>
    <property type="molecule type" value="Genomic_DNA"/>
</dbReference>
<dbReference type="SUPFAM" id="SSF53448">
    <property type="entry name" value="Nucleotide-diphospho-sugar transferases"/>
    <property type="match status" value="1"/>
</dbReference>
<dbReference type="AlphaFoldDB" id="A0A369QMQ0"/>
<dbReference type="Pfam" id="PF00535">
    <property type="entry name" value="Glycos_transf_2"/>
    <property type="match status" value="1"/>
</dbReference>
<sequence>MKDELKYPLVTIGTLCYNTGKYVVEALECVKNQNYPNIQHIIIDDFSKDNSLSLVEKWIEENNYKCTLIKHTANKGVHYNLQEILDLASGKYFAMISDDLWTNNKLLEQVSLFETLDNSYAIIYGDTNVVDKNGLILNASIFKELKGDGFVPPSGNIFKEVVKDFYFYIQSSIISLSHIRKMEKFVDKEIISEDWDWELWLSRNFNVLGLKDVYASYRILDTSITRVNWSQERMRNVLLSQIKMLLNYYNHYKNSEEDKELIFNRIWRMYKELLHLPKFTRSEKIKVLHKIFKVTKRLGMLKKVLNF</sequence>
<organism evidence="2 3">
    <name type="scientific">Adhaeribacter pallidiroseus</name>
    <dbReference type="NCBI Taxonomy" id="2072847"/>
    <lineage>
        <taxon>Bacteria</taxon>
        <taxon>Pseudomonadati</taxon>
        <taxon>Bacteroidota</taxon>
        <taxon>Cytophagia</taxon>
        <taxon>Cytophagales</taxon>
        <taxon>Hymenobacteraceae</taxon>
        <taxon>Adhaeribacter</taxon>
    </lineage>
</organism>
<protein>
    <recommendedName>
        <fullName evidence="1">Glycosyltransferase 2-like domain-containing protein</fullName>
    </recommendedName>
</protein>
<dbReference type="InterPro" id="IPR029044">
    <property type="entry name" value="Nucleotide-diphossugar_trans"/>
</dbReference>
<evidence type="ECO:0000313" key="3">
    <source>
        <dbReference type="Proteomes" id="UP000253919"/>
    </source>
</evidence>
<dbReference type="GO" id="GO:0016758">
    <property type="term" value="F:hexosyltransferase activity"/>
    <property type="evidence" value="ECO:0007669"/>
    <property type="project" value="UniProtKB-ARBA"/>
</dbReference>
<evidence type="ECO:0000259" key="1">
    <source>
        <dbReference type="Pfam" id="PF00535"/>
    </source>
</evidence>
<proteinExistence type="predicted"/>
<gene>
    <name evidence="2" type="ORF">AHMF7616_02729</name>
</gene>
<reference evidence="2 3" key="1">
    <citation type="submission" date="2018-04" db="EMBL/GenBank/DDBJ databases">
        <title>Adhaeribacter sp. HMF7616 genome sequencing and assembly.</title>
        <authorList>
            <person name="Kang H."/>
            <person name="Kang J."/>
            <person name="Cha I."/>
            <person name="Kim H."/>
            <person name="Joh K."/>
        </authorList>
    </citation>
    <scope>NUCLEOTIDE SEQUENCE [LARGE SCALE GENOMIC DNA]</scope>
    <source>
        <strain evidence="2 3">HMF7616</strain>
    </source>
</reference>
<accession>A0A369QMQ0</accession>
<dbReference type="PANTHER" id="PTHR22916:SF3">
    <property type="entry name" value="UDP-GLCNAC:BETAGAL BETA-1,3-N-ACETYLGLUCOSAMINYLTRANSFERASE-LIKE PROTEIN 1"/>
    <property type="match status" value="1"/>
</dbReference>
<keyword evidence="3" id="KW-1185">Reference proteome</keyword>
<dbReference type="OrthoDB" id="396512at2"/>
<dbReference type="Proteomes" id="UP000253919">
    <property type="component" value="Unassembled WGS sequence"/>
</dbReference>
<evidence type="ECO:0000313" key="2">
    <source>
        <dbReference type="EMBL" id="RDC64119.1"/>
    </source>
</evidence>
<feature type="domain" description="Glycosyltransferase 2-like" evidence="1">
    <location>
        <begin position="13"/>
        <end position="119"/>
    </location>
</feature>
<dbReference type="Gene3D" id="3.90.550.10">
    <property type="entry name" value="Spore Coat Polysaccharide Biosynthesis Protein SpsA, Chain A"/>
    <property type="match status" value="1"/>
</dbReference>
<comment type="caution">
    <text evidence="2">The sequence shown here is derived from an EMBL/GenBank/DDBJ whole genome shotgun (WGS) entry which is preliminary data.</text>
</comment>
<dbReference type="RefSeq" id="WP_115373321.1">
    <property type="nucleotide sequence ID" value="NZ_QASA01000001.1"/>
</dbReference>
<dbReference type="PANTHER" id="PTHR22916">
    <property type="entry name" value="GLYCOSYLTRANSFERASE"/>
    <property type="match status" value="1"/>
</dbReference>
<name>A0A369QMQ0_9BACT</name>
<dbReference type="InterPro" id="IPR001173">
    <property type="entry name" value="Glyco_trans_2-like"/>
</dbReference>